<keyword evidence="7 8" id="KW-0131">Cell cycle</keyword>
<comment type="function">
    <text evidence="8">Essential cell division protein. May link together the upstream cell division proteins, which are predominantly cytoplasmic, with the downstream cell division proteins, which are predominantly periplasmic.</text>
</comment>
<name>A0A9D2RHA6_9BURK</name>
<evidence type="ECO:0000256" key="1">
    <source>
        <dbReference type="ARBA" id="ARBA00004401"/>
    </source>
</evidence>
<evidence type="ECO:0000256" key="8">
    <source>
        <dbReference type="HAMAP-Rule" id="MF_00910"/>
    </source>
</evidence>
<dbReference type="NCBIfam" id="TIGR02209">
    <property type="entry name" value="ftsL_broad"/>
    <property type="match status" value="1"/>
</dbReference>
<evidence type="ECO:0000256" key="9">
    <source>
        <dbReference type="NCBIfam" id="TIGR02209"/>
    </source>
</evidence>
<dbReference type="HAMAP" id="MF_00910">
    <property type="entry name" value="FtsL"/>
    <property type="match status" value="1"/>
</dbReference>
<reference evidence="10" key="2">
    <citation type="submission" date="2021-04" db="EMBL/GenBank/DDBJ databases">
        <authorList>
            <person name="Gilroy R."/>
        </authorList>
    </citation>
    <scope>NUCLEOTIDE SEQUENCE</scope>
    <source>
        <strain evidence="10">9264</strain>
    </source>
</reference>
<comment type="caution">
    <text evidence="10">The sequence shown here is derived from an EMBL/GenBank/DDBJ whole genome shotgun (WGS) entry which is preliminary data.</text>
</comment>
<comment type="similarity">
    <text evidence="8">Belongs to the FtsL family.</text>
</comment>
<evidence type="ECO:0000256" key="4">
    <source>
        <dbReference type="ARBA" id="ARBA00022692"/>
    </source>
</evidence>
<evidence type="ECO:0000313" key="10">
    <source>
        <dbReference type="EMBL" id="HJD44422.1"/>
    </source>
</evidence>
<accession>A0A9D2RHA6</accession>
<proteinExistence type="inferred from homology"/>
<evidence type="ECO:0000256" key="3">
    <source>
        <dbReference type="ARBA" id="ARBA00022618"/>
    </source>
</evidence>
<sequence length="90" mass="10155">MVSALSLVSARYQARQLYMETERLVRQARELDLEWRRLQAERASLASNARVDRLARQELELIGGSPDRTLYLPATVLSRGGAMPLKQGAQ</sequence>
<evidence type="ECO:0000313" key="11">
    <source>
        <dbReference type="Proteomes" id="UP000823889"/>
    </source>
</evidence>
<dbReference type="PANTHER" id="PTHR37479:SF1">
    <property type="entry name" value="CELL DIVISION PROTEIN FTSL"/>
    <property type="match status" value="1"/>
</dbReference>
<dbReference type="GO" id="GO:0043093">
    <property type="term" value="P:FtsZ-dependent cytokinesis"/>
    <property type="evidence" value="ECO:0007669"/>
    <property type="project" value="UniProtKB-UniRule"/>
</dbReference>
<protein>
    <recommendedName>
        <fullName evidence="8 9">Cell division protein FtsL</fullName>
    </recommendedName>
</protein>
<reference evidence="10" key="1">
    <citation type="journal article" date="2021" name="PeerJ">
        <title>Extensive microbial diversity within the chicken gut microbiome revealed by metagenomics and culture.</title>
        <authorList>
            <person name="Gilroy R."/>
            <person name="Ravi A."/>
            <person name="Getino M."/>
            <person name="Pursley I."/>
            <person name="Horton D.L."/>
            <person name="Alikhan N.F."/>
            <person name="Baker D."/>
            <person name="Gharbi K."/>
            <person name="Hall N."/>
            <person name="Watson M."/>
            <person name="Adriaenssens E.M."/>
            <person name="Foster-Nyarko E."/>
            <person name="Jarju S."/>
            <person name="Secka A."/>
            <person name="Antonio M."/>
            <person name="Oren A."/>
            <person name="Chaudhuri R.R."/>
            <person name="La Ragione R."/>
            <person name="Hildebrand F."/>
            <person name="Pallen M.J."/>
        </authorList>
    </citation>
    <scope>NUCLEOTIDE SEQUENCE</scope>
    <source>
        <strain evidence="10">9264</strain>
    </source>
</reference>
<gene>
    <name evidence="8 10" type="primary">ftsL</name>
    <name evidence="10" type="ORF">H9906_05245</name>
</gene>
<dbReference type="InterPro" id="IPR011922">
    <property type="entry name" value="Cell_div_FtsL"/>
</dbReference>
<keyword evidence="4 8" id="KW-0812">Transmembrane</keyword>
<organism evidence="10 11">
    <name type="scientific">Candidatus Paenalcaligenes intestinipullorum</name>
    <dbReference type="NCBI Taxonomy" id="2838718"/>
    <lineage>
        <taxon>Bacteria</taxon>
        <taxon>Pseudomonadati</taxon>
        <taxon>Pseudomonadota</taxon>
        <taxon>Betaproteobacteria</taxon>
        <taxon>Burkholderiales</taxon>
        <taxon>Alcaligenaceae</taxon>
        <taxon>Paenalcaligenes</taxon>
    </lineage>
</organism>
<keyword evidence="3 8" id="KW-0132">Cell division</keyword>
<keyword evidence="2 8" id="KW-1003">Cell membrane</keyword>
<keyword evidence="8" id="KW-0997">Cell inner membrane</keyword>
<keyword evidence="6 8" id="KW-0472">Membrane</keyword>
<dbReference type="AlphaFoldDB" id="A0A9D2RHA6"/>
<evidence type="ECO:0000256" key="5">
    <source>
        <dbReference type="ARBA" id="ARBA00022989"/>
    </source>
</evidence>
<dbReference type="Pfam" id="PF04999">
    <property type="entry name" value="FtsL"/>
    <property type="match status" value="1"/>
</dbReference>
<dbReference type="GO" id="GO:0032153">
    <property type="term" value="C:cell division site"/>
    <property type="evidence" value="ECO:0007669"/>
    <property type="project" value="UniProtKB-UniRule"/>
</dbReference>
<dbReference type="EMBL" id="DWUQ01000105">
    <property type="protein sequence ID" value="HJD44422.1"/>
    <property type="molecule type" value="Genomic_DNA"/>
</dbReference>
<dbReference type="PANTHER" id="PTHR37479">
    <property type="entry name" value="CELL DIVISION PROTEIN FTSL"/>
    <property type="match status" value="1"/>
</dbReference>
<comment type="subcellular location">
    <subcellularLocation>
        <location evidence="8">Cell inner membrane</location>
        <topology evidence="8">Single-pass type II membrane protein</topology>
    </subcellularLocation>
    <subcellularLocation>
        <location evidence="1">Cell membrane</location>
        <topology evidence="1">Single-pass type II membrane protein</topology>
    </subcellularLocation>
    <text evidence="8">Localizes to the division septum where it forms a ring structure.</text>
</comment>
<dbReference type="GO" id="GO:0005886">
    <property type="term" value="C:plasma membrane"/>
    <property type="evidence" value="ECO:0007669"/>
    <property type="project" value="UniProtKB-SubCell"/>
</dbReference>
<dbReference type="Proteomes" id="UP000823889">
    <property type="component" value="Unassembled WGS sequence"/>
</dbReference>
<comment type="subunit">
    <text evidence="8">Part of a complex composed of FtsB, FtsL and FtsQ.</text>
</comment>
<evidence type="ECO:0000256" key="6">
    <source>
        <dbReference type="ARBA" id="ARBA00023136"/>
    </source>
</evidence>
<keyword evidence="5 8" id="KW-1133">Transmembrane helix</keyword>
<evidence type="ECO:0000256" key="7">
    <source>
        <dbReference type="ARBA" id="ARBA00023306"/>
    </source>
</evidence>
<evidence type="ECO:0000256" key="2">
    <source>
        <dbReference type="ARBA" id="ARBA00022475"/>
    </source>
</evidence>